<gene>
    <name evidence="1" type="ORF">NUW58_g6202</name>
</gene>
<accession>A0ACC1NXX0</accession>
<sequence>MSASVSVTNWYAIGGVSLLVSVILLRVGRVYGSMLRSWLNRHLIYPLLLCDVTRLQAVLLVIYGSVNAIVLALFPERGPALEQRAALVSALNIVTVFLGGRTNPLIDRADVSVRTYYFWHFWAGRVIAIQGLLHAAVHIARQASRSDSLVISGWIVSLLLFLLLIGSLPFFRRRSYVVFIKVHFILVLATLAGLIWHVLAQNLFNKAPVFIAAVLWFLSTTYRISLYLKWRRGASVTGVHAAAGGMHLKVQLGKPLRPYPGMYFYLYFSGLPIRYKWYGFPTNAFFWRLSPGEDSTRDLHFLLQERDSLAQLDSGRSLQNIAIEGPYGKNMRAETYETVILIAEGVGIAGVLPYALHLAQRRQHDQRFRTTNTAIFRDVTRKVDLLWKLNHGNEEQWCKDELTELMSMDSKKTLLSGRLFYPSNNHRKLEIPKEFTKFWKSYSGLSDKNVDDNIQHYIKWNSQYPGRSIAIVCGSRAFCRRAREFIVTTPRLAVDFAEPEFIPAARKTEPAPNPSRITGNRWTMFRKTPLNPAQTHKRNRNLAAPNKSLEDFQNSCRSLPINTLRKQVKEAGLKQSNKQNKENLVHRLANYLWNVEQYKTYRLDYLKELAQLEEDNEITLEKAAQIIARDRVNTIYKMRGDESPTPDMSDQGGPKTPPAQTVPSSPNLSSSDSTPKADGTSQLLISNVPNQGEPKTPPPRLKAKVLETKVLKMLKAIKMIKVMKTKIPKAGTPKAKVLKAKVLETKVLKMLKAIKIMKVMKVMKAKILQAKIKVKILKAKIKVKILKAKIKVKILQAKIKVKILQAKIKVKILKAKIKAKILKAKIKVKILKAKIKAKILKAKIKVKIPKAGTPKAKVLKVLKAPETKIVLAKKRRVSLQINRRQVRRITSRIEQM</sequence>
<reference evidence="1" key="1">
    <citation type="submission" date="2022-10" db="EMBL/GenBank/DDBJ databases">
        <title>Genome Sequence of Xylaria curta.</title>
        <authorList>
            <person name="Buettner E."/>
        </authorList>
    </citation>
    <scope>NUCLEOTIDE SEQUENCE</scope>
    <source>
        <strain evidence="1">Babe10</strain>
    </source>
</reference>
<dbReference type="Proteomes" id="UP001143856">
    <property type="component" value="Unassembled WGS sequence"/>
</dbReference>
<evidence type="ECO:0000313" key="2">
    <source>
        <dbReference type="Proteomes" id="UP001143856"/>
    </source>
</evidence>
<keyword evidence="2" id="KW-1185">Reference proteome</keyword>
<comment type="caution">
    <text evidence="1">The sequence shown here is derived from an EMBL/GenBank/DDBJ whole genome shotgun (WGS) entry which is preliminary data.</text>
</comment>
<organism evidence="1 2">
    <name type="scientific">Xylaria curta</name>
    <dbReference type="NCBI Taxonomy" id="42375"/>
    <lineage>
        <taxon>Eukaryota</taxon>
        <taxon>Fungi</taxon>
        <taxon>Dikarya</taxon>
        <taxon>Ascomycota</taxon>
        <taxon>Pezizomycotina</taxon>
        <taxon>Sordariomycetes</taxon>
        <taxon>Xylariomycetidae</taxon>
        <taxon>Xylariales</taxon>
        <taxon>Xylariaceae</taxon>
        <taxon>Xylaria</taxon>
    </lineage>
</organism>
<protein>
    <submittedName>
        <fullName evidence="1">Uncharacterized protein</fullName>
    </submittedName>
</protein>
<dbReference type="EMBL" id="JAPDGR010001352">
    <property type="protein sequence ID" value="KAJ2983716.1"/>
    <property type="molecule type" value="Genomic_DNA"/>
</dbReference>
<name>A0ACC1NXX0_9PEZI</name>
<evidence type="ECO:0000313" key="1">
    <source>
        <dbReference type="EMBL" id="KAJ2983716.1"/>
    </source>
</evidence>
<proteinExistence type="predicted"/>